<reference evidence="1 2" key="1">
    <citation type="journal article" date="2015" name="PLoS Negl. Trop. Dis.">
        <title>Distribution of Plasmids in Distinct Leptospira Pathogenic Species.</title>
        <authorList>
            <person name="Wang Y."/>
            <person name="Zhuang X."/>
            <person name="Zhong Y."/>
            <person name="Zhang C."/>
            <person name="Zhang Y."/>
            <person name="Zeng L."/>
            <person name="Zhu Y."/>
            <person name="He P."/>
            <person name="Dong K."/>
            <person name="Pal U."/>
            <person name="Guo X."/>
            <person name="Qin J."/>
        </authorList>
    </citation>
    <scope>NUCLEOTIDE SEQUENCE [LARGE SCALE GENOMIC DNA]</scope>
    <source>
        <strain evidence="1 2">56604</strain>
    </source>
</reference>
<name>A0A0S2IXF1_LEPBO</name>
<dbReference type="Proteomes" id="UP000058857">
    <property type="component" value="Chromosome 2"/>
</dbReference>
<evidence type="ECO:0000313" key="1">
    <source>
        <dbReference type="EMBL" id="ALO28352.1"/>
    </source>
</evidence>
<gene>
    <name evidence="1" type="ORF">LBBP_04234</name>
</gene>
<proteinExistence type="predicted"/>
<accession>A0A0S2IXF1</accession>
<protein>
    <submittedName>
        <fullName evidence="1">Uncharacterized protein</fullName>
    </submittedName>
</protein>
<evidence type="ECO:0000313" key="2">
    <source>
        <dbReference type="Proteomes" id="UP000058857"/>
    </source>
</evidence>
<dbReference type="AlphaFoldDB" id="A0A0S2IXF1"/>
<organism evidence="1">
    <name type="scientific">Leptospira borgpetersenii serovar Ballum</name>
    <dbReference type="NCBI Taxonomy" id="280505"/>
    <lineage>
        <taxon>Bacteria</taxon>
        <taxon>Pseudomonadati</taxon>
        <taxon>Spirochaetota</taxon>
        <taxon>Spirochaetia</taxon>
        <taxon>Leptospirales</taxon>
        <taxon>Leptospiraceae</taxon>
        <taxon>Leptospira</taxon>
    </lineage>
</organism>
<sequence>MRIRFLSRRYSSLNFLKFRIILNESFGRRKDFLSECFFGNFRFKSDLYLRLFLQF</sequence>
<dbReference type="EMBL" id="CP012030">
    <property type="protein sequence ID" value="ALO28352.1"/>
    <property type="molecule type" value="Genomic_DNA"/>
</dbReference>
<dbReference type="PATRIC" id="fig|280505.15.peg.4121"/>